<evidence type="ECO:0000313" key="3">
    <source>
        <dbReference type="WBParaSite" id="SMRG1_60160.1"/>
    </source>
</evidence>
<feature type="region of interest" description="Disordered" evidence="1">
    <location>
        <begin position="125"/>
        <end position="147"/>
    </location>
</feature>
<evidence type="ECO:0000256" key="1">
    <source>
        <dbReference type="SAM" id="MobiDB-lite"/>
    </source>
</evidence>
<dbReference type="Proteomes" id="UP000050790">
    <property type="component" value="Unassembled WGS sequence"/>
</dbReference>
<accession>A0AA85A1Z0</accession>
<feature type="region of interest" description="Disordered" evidence="1">
    <location>
        <begin position="1"/>
        <end position="50"/>
    </location>
</feature>
<dbReference type="WBParaSite" id="SMRG1_60160.1">
    <property type="protein sequence ID" value="SMRG1_60160.1"/>
    <property type="gene ID" value="SMRG1_60160"/>
</dbReference>
<sequence>MNTMDITNNSDKHSLIPSSSSSSTTTTATPSSSSTTTVTPSSSSYTSNQHKIKRLKILQEIEDRKFQLNYNRLMKEQNKICKQLDIQRLQFTRRFSETNFNLSFDELPCKLLKNDNIILDFKKFKQQQQPSPQQQQPPPPQQQQHSITNNHNVHSYYDFNSQDNIHDNDYLNQPFWLRLRSLGVPSDEDTLLAALTCKNMNIDNKLETNYNEDDVFESNCKSSIINDQLTRRISRNIEKQRSSSVTGADEILKNVLTNNNNNNIKRIKRSLSLEEKKPNWLVTLNQMKRDKLTRINSNKQEEITALFKGNKFYGHNKRSNVLTIKYQPRNDRLIKSHRHTIVGITHEFTPL</sequence>
<protein>
    <submittedName>
        <fullName evidence="3">Uncharacterized protein</fullName>
    </submittedName>
</protein>
<name>A0AA85A1Z0_9TREM</name>
<feature type="compositionally biased region" description="Low complexity" evidence="1">
    <location>
        <begin position="17"/>
        <end position="47"/>
    </location>
</feature>
<evidence type="ECO:0000313" key="2">
    <source>
        <dbReference type="Proteomes" id="UP000050790"/>
    </source>
</evidence>
<organism evidence="2 3">
    <name type="scientific">Schistosoma margrebowiei</name>
    <dbReference type="NCBI Taxonomy" id="48269"/>
    <lineage>
        <taxon>Eukaryota</taxon>
        <taxon>Metazoa</taxon>
        <taxon>Spiralia</taxon>
        <taxon>Lophotrochozoa</taxon>
        <taxon>Platyhelminthes</taxon>
        <taxon>Trematoda</taxon>
        <taxon>Digenea</taxon>
        <taxon>Strigeidida</taxon>
        <taxon>Schistosomatoidea</taxon>
        <taxon>Schistosomatidae</taxon>
        <taxon>Schistosoma</taxon>
    </lineage>
</organism>
<reference evidence="3" key="1">
    <citation type="submission" date="2023-11" db="UniProtKB">
        <authorList>
            <consortium name="WormBaseParasite"/>
        </authorList>
    </citation>
    <scope>IDENTIFICATION</scope>
</reference>
<dbReference type="AlphaFoldDB" id="A0AA85A1Z0"/>
<proteinExistence type="predicted"/>